<organism evidence="1">
    <name type="scientific">Anguilla anguilla</name>
    <name type="common">European freshwater eel</name>
    <name type="synonym">Muraena anguilla</name>
    <dbReference type="NCBI Taxonomy" id="7936"/>
    <lineage>
        <taxon>Eukaryota</taxon>
        <taxon>Metazoa</taxon>
        <taxon>Chordata</taxon>
        <taxon>Craniata</taxon>
        <taxon>Vertebrata</taxon>
        <taxon>Euteleostomi</taxon>
        <taxon>Actinopterygii</taxon>
        <taxon>Neopterygii</taxon>
        <taxon>Teleostei</taxon>
        <taxon>Anguilliformes</taxon>
        <taxon>Anguillidae</taxon>
        <taxon>Anguilla</taxon>
    </lineage>
</organism>
<name>A0A0E9UUA1_ANGAN</name>
<sequence length="20" mass="2399">MLFRPGREVTTHLPLLVQQY</sequence>
<dbReference type="AlphaFoldDB" id="A0A0E9UUA1"/>
<evidence type="ECO:0000313" key="1">
    <source>
        <dbReference type="EMBL" id="JAH68548.1"/>
    </source>
</evidence>
<dbReference type="EMBL" id="GBXM01040029">
    <property type="protein sequence ID" value="JAH68548.1"/>
    <property type="molecule type" value="Transcribed_RNA"/>
</dbReference>
<reference evidence="1" key="2">
    <citation type="journal article" date="2015" name="Fish Shellfish Immunol.">
        <title>Early steps in the European eel (Anguilla anguilla)-Vibrio vulnificus interaction in the gills: Role of the RtxA13 toxin.</title>
        <authorList>
            <person name="Callol A."/>
            <person name="Pajuelo D."/>
            <person name="Ebbesson L."/>
            <person name="Teles M."/>
            <person name="MacKenzie S."/>
            <person name="Amaro C."/>
        </authorList>
    </citation>
    <scope>NUCLEOTIDE SEQUENCE</scope>
</reference>
<proteinExistence type="predicted"/>
<accession>A0A0E9UUA1</accession>
<reference evidence="1" key="1">
    <citation type="submission" date="2014-11" db="EMBL/GenBank/DDBJ databases">
        <authorList>
            <person name="Amaro Gonzalez C."/>
        </authorList>
    </citation>
    <scope>NUCLEOTIDE SEQUENCE</scope>
</reference>
<protein>
    <submittedName>
        <fullName evidence="1">Uncharacterized protein</fullName>
    </submittedName>
</protein>